<feature type="region of interest" description="Disordered" evidence="2">
    <location>
        <begin position="28"/>
        <end position="56"/>
    </location>
</feature>
<dbReference type="PANTHER" id="PTHR22091:SF1">
    <property type="entry name" value="COILED-COIL DOMAIN-CONTAINING PROTEIN 77"/>
    <property type="match status" value="1"/>
</dbReference>
<organism evidence="3 4">
    <name type="scientific">Ridgeia piscesae</name>
    <name type="common">Tubeworm</name>
    <dbReference type="NCBI Taxonomy" id="27915"/>
    <lineage>
        <taxon>Eukaryota</taxon>
        <taxon>Metazoa</taxon>
        <taxon>Spiralia</taxon>
        <taxon>Lophotrochozoa</taxon>
        <taxon>Annelida</taxon>
        <taxon>Polychaeta</taxon>
        <taxon>Sedentaria</taxon>
        <taxon>Canalipalpata</taxon>
        <taxon>Sabellida</taxon>
        <taxon>Siboglinidae</taxon>
        <taxon>Ridgeia</taxon>
    </lineage>
</organism>
<dbReference type="GO" id="GO:0005813">
    <property type="term" value="C:centrosome"/>
    <property type="evidence" value="ECO:0007669"/>
    <property type="project" value="TreeGrafter"/>
</dbReference>
<protein>
    <recommendedName>
        <fullName evidence="5">Coiled-coil domain-containing protein 77</fullName>
    </recommendedName>
</protein>
<dbReference type="PANTHER" id="PTHR22091">
    <property type="entry name" value="COILED-COIL DOMAIN-CONTAINING PROTEIN 77"/>
    <property type="match status" value="1"/>
</dbReference>
<feature type="coiled-coil region" evidence="1">
    <location>
        <begin position="356"/>
        <end position="429"/>
    </location>
</feature>
<evidence type="ECO:0000313" key="3">
    <source>
        <dbReference type="EMBL" id="KAK2149080.1"/>
    </source>
</evidence>
<gene>
    <name evidence="3" type="ORF">NP493_3074g00001</name>
</gene>
<evidence type="ECO:0008006" key="5">
    <source>
        <dbReference type="Google" id="ProtNLM"/>
    </source>
</evidence>
<feature type="compositionally biased region" description="Polar residues" evidence="2">
    <location>
        <begin position="28"/>
        <end position="42"/>
    </location>
</feature>
<evidence type="ECO:0000313" key="4">
    <source>
        <dbReference type="Proteomes" id="UP001209878"/>
    </source>
</evidence>
<accession>A0AAD9MXI0</accession>
<keyword evidence="1" id="KW-0175">Coiled coil</keyword>
<proteinExistence type="predicted"/>
<keyword evidence="4" id="KW-1185">Reference proteome</keyword>
<evidence type="ECO:0000256" key="2">
    <source>
        <dbReference type="SAM" id="MobiDB-lite"/>
    </source>
</evidence>
<dbReference type="AlphaFoldDB" id="A0AAD9MXI0"/>
<dbReference type="InterPro" id="IPR037696">
    <property type="entry name" value="CCDC77"/>
</dbReference>
<evidence type="ECO:0000256" key="1">
    <source>
        <dbReference type="SAM" id="Coils"/>
    </source>
</evidence>
<dbReference type="Proteomes" id="UP001209878">
    <property type="component" value="Unassembled WGS sequence"/>
</dbReference>
<name>A0AAD9MXI0_RIDPI</name>
<dbReference type="EMBL" id="JAODUO010003058">
    <property type="protein sequence ID" value="KAK2149080.1"/>
    <property type="molecule type" value="Genomic_DNA"/>
</dbReference>
<sequence>MASNMSKAETEGNTSAYIRMLGEDLLQCSRSSSPAMNDTKSSPKLRRRKDDQELPDVKERLAQLRPSRELLEYYRKKISEFDSEHSEMLQKLDGYRATYEEQLKLQWQLRQREDEISELQKALSDMQVYLFQEREHVLRLYAENDRLKIRELEDRKKINKLLSISGLTESEVSYFLKEPPAVAVVQQQLPKKLQNELANKHNQNQLSSAAGLCWCKRLGKKERDAIVAGEQQYRHDNQTLSLQVEALQAQLEEQTRLSREQLEAMFEDRRVKQEESDARRQRDTDKIQVITKKLHKTQELLYDSTKDYLQQRYDHRNTERLWIHDKDRLLLELDQCRSQLNLTTDDVLRLSVADSHENLSEEVEVLTGEKRQAQKLADMYREQVIQLEDKLACIREEETVGKELFKARTHKMAKRLELMNQRYQDLERRRNLEVEGFKTDIRTLRQSQGHGETTVQGLTCDREEERPDDIDMQVLHNVRRTAGRSQQLMGELKTLKSKVYGLENDLRHL</sequence>
<feature type="coiled-coil region" evidence="1">
    <location>
        <begin position="230"/>
        <end position="264"/>
    </location>
</feature>
<reference evidence="3" key="1">
    <citation type="journal article" date="2023" name="Mol. Biol. Evol.">
        <title>Third-Generation Sequencing Reveals the Adaptive Role of the Epigenome in Three Deep-Sea Polychaetes.</title>
        <authorList>
            <person name="Perez M."/>
            <person name="Aroh O."/>
            <person name="Sun Y."/>
            <person name="Lan Y."/>
            <person name="Juniper S.K."/>
            <person name="Young C.R."/>
            <person name="Angers B."/>
            <person name="Qian P.Y."/>
        </authorList>
    </citation>
    <scope>NUCLEOTIDE SEQUENCE</scope>
    <source>
        <strain evidence="3">R07B-5</strain>
    </source>
</reference>
<comment type="caution">
    <text evidence="3">The sequence shown here is derived from an EMBL/GenBank/DDBJ whole genome shotgun (WGS) entry which is preliminary data.</text>
</comment>